<dbReference type="Gene3D" id="3.40.710.10">
    <property type="entry name" value="DD-peptidase/beta-lactamase superfamily"/>
    <property type="match status" value="1"/>
</dbReference>
<dbReference type="EMBL" id="JASHIF010000010">
    <property type="protein sequence ID" value="MDI9860253.1"/>
    <property type="molecule type" value="Genomic_DNA"/>
</dbReference>
<feature type="chain" id="PRO_5046548461" evidence="2">
    <location>
        <begin position="21"/>
        <end position="308"/>
    </location>
</feature>
<evidence type="ECO:0000313" key="4">
    <source>
        <dbReference type="EMBL" id="MDI9860253.1"/>
    </source>
</evidence>
<keyword evidence="4" id="KW-0378">Hydrolase</keyword>
<keyword evidence="5" id="KW-1185">Reference proteome</keyword>
<dbReference type="Proteomes" id="UP001236507">
    <property type="component" value="Unassembled WGS sequence"/>
</dbReference>
<feature type="signal peptide" evidence="2">
    <location>
        <begin position="1"/>
        <end position="20"/>
    </location>
</feature>
<feature type="domain" description="Beta-lactamase class A catalytic" evidence="3">
    <location>
        <begin position="49"/>
        <end position="263"/>
    </location>
</feature>
<dbReference type="SUPFAM" id="SSF56601">
    <property type="entry name" value="beta-lactamase/transpeptidase-like"/>
    <property type="match status" value="1"/>
</dbReference>
<reference evidence="4 5" key="1">
    <citation type="submission" date="2023-05" db="EMBL/GenBank/DDBJ databases">
        <title>Novel species of genus Flectobacillus isolated from stream in China.</title>
        <authorList>
            <person name="Lu H."/>
        </authorList>
    </citation>
    <scope>NUCLEOTIDE SEQUENCE [LARGE SCALE GENOMIC DNA]</scope>
    <source>
        <strain evidence="4 5">KCTC 42575</strain>
    </source>
</reference>
<gene>
    <name evidence="4" type="ORF">QM524_13625</name>
</gene>
<dbReference type="Pfam" id="PF13354">
    <property type="entry name" value="Beta-lactamase2"/>
    <property type="match status" value="1"/>
</dbReference>
<accession>A0ABT6Y9K2</accession>
<proteinExistence type="predicted"/>
<dbReference type="InterPro" id="IPR012338">
    <property type="entry name" value="Beta-lactam/transpept-like"/>
</dbReference>
<evidence type="ECO:0000256" key="2">
    <source>
        <dbReference type="SAM" id="SignalP"/>
    </source>
</evidence>
<keyword evidence="2" id="KW-0732">Signal</keyword>
<sequence length="308" mass="34965">MRKTFYLKILFILFSSQLFAQAPTNSFKTDKTLEKKLQMLVKDFQGVAGIYVKHLKKNTGVAIQADTIFPTASMIKVPITIGLFNKIEKGELDYHAILTYRDSLLYAGEDILGSFKDGEKIALSKVAMLMITTSDNTASLWCQAMATGTAINEWLAANGFENTRVNSRTAGREFYRKIYGWGQTTPREMAELLVKIRKGEVINPAASERIYRNMVRIYWDGEALSQIPPTIQVVSKQGAVNQSRSEVFLVNAPSGDYVVCVTTKNQKDESWTRNNEGYQLLRNVSKIVWEHYEPKFQWTAPAGIEKWY</sequence>
<dbReference type="InterPro" id="IPR045155">
    <property type="entry name" value="Beta-lactam_cat"/>
</dbReference>
<organism evidence="4 5">
    <name type="scientific">Flectobacillus roseus</name>
    <dbReference type="NCBI Taxonomy" id="502259"/>
    <lineage>
        <taxon>Bacteria</taxon>
        <taxon>Pseudomonadati</taxon>
        <taxon>Bacteroidota</taxon>
        <taxon>Cytophagia</taxon>
        <taxon>Cytophagales</taxon>
        <taxon>Flectobacillaceae</taxon>
        <taxon>Flectobacillus</taxon>
    </lineage>
</organism>
<dbReference type="InterPro" id="IPR000871">
    <property type="entry name" value="Beta-lactam_class-A"/>
</dbReference>
<evidence type="ECO:0000259" key="3">
    <source>
        <dbReference type="Pfam" id="PF13354"/>
    </source>
</evidence>
<dbReference type="PANTHER" id="PTHR35333">
    <property type="entry name" value="BETA-LACTAMASE"/>
    <property type="match status" value="1"/>
</dbReference>
<comment type="catalytic activity">
    <reaction evidence="1">
        <text>a beta-lactam + H2O = a substituted beta-amino acid</text>
        <dbReference type="Rhea" id="RHEA:20401"/>
        <dbReference type="ChEBI" id="CHEBI:15377"/>
        <dbReference type="ChEBI" id="CHEBI:35627"/>
        <dbReference type="ChEBI" id="CHEBI:140347"/>
        <dbReference type="EC" id="3.5.2.6"/>
    </reaction>
</comment>
<protein>
    <submittedName>
        <fullName evidence="4">Serine hydrolase</fullName>
    </submittedName>
</protein>
<comment type="caution">
    <text evidence="4">The sequence shown here is derived from an EMBL/GenBank/DDBJ whole genome shotgun (WGS) entry which is preliminary data.</text>
</comment>
<name>A0ABT6Y9K2_9BACT</name>
<dbReference type="GO" id="GO:0016787">
    <property type="term" value="F:hydrolase activity"/>
    <property type="evidence" value="ECO:0007669"/>
    <property type="project" value="UniProtKB-KW"/>
</dbReference>
<dbReference type="PANTHER" id="PTHR35333:SF4">
    <property type="entry name" value="SLR0121 PROTEIN"/>
    <property type="match status" value="1"/>
</dbReference>
<evidence type="ECO:0000256" key="1">
    <source>
        <dbReference type="ARBA" id="ARBA00001526"/>
    </source>
</evidence>
<dbReference type="RefSeq" id="WP_283345027.1">
    <property type="nucleotide sequence ID" value="NZ_JASHIF010000010.1"/>
</dbReference>
<evidence type="ECO:0000313" key="5">
    <source>
        <dbReference type="Proteomes" id="UP001236507"/>
    </source>
</evidence>